<feature type="transmembrane region" description="Helical" evidence="1">
    <location>
        <begin position="6"/>
        <end position="27"/>
    </location>
</feature>
<keyword evidence="1" id="KW-0472">Membrane</keyword>
<gene>
    <name evidence="2" type="ORF">WJM97_11585</name>
</gene>
<evidence type="ECO:0000313" key="3">
    <source>
        <dbReference type="Proteomes" id="UP001483337"/>
    </source>
</evidence>
<dbReference type="Proteomes" id="UP001483337">
    <property type="component" value="Chromosome"/>
</dbReference>
<feature type="transmembrane region" description="Helical" evidence="1">
    <location>
        <begin position="39"/>
        <end position="59"/>
    </location>
</feature>
<sequence>MTKIQLTLVITYSLMTCYFFSNWFRFSLRQPASTPEEKFLSFVMSLITTIFWPLIIPISCFKILKNRQLEAHTVIPLLLTIFALSISYCLNF</sequence>
<dbReference type="RefSeq" id="WP_353928971.1">
    <property type="nucleotide sequence ID" value="NZ_CP150886.1"/>
</dbReference>
<keyword evidence="1" id="KW-0812">Transmembrane</keyword>
<feature type="transmembrane region" description="Helical" evidence="1">
    <location>
        <begin position="71"/>
        <end position="90"/>
    </location>
</feature>
<evidence type="ECO:0000256" key="1">
    <source>
        <dbReference type="SAM" id="Phobius"/>
    </source>
</evidence>
<organism evidence="2 3">
    <name type="scientific">Okeanomitos corallinicola TIOX110</name>
    <dbReference type="NCBI Taxonomy" id="3133117"/>
    <lineage>
        <taxon>Bacteria</taxon>
        <taxon>Bacillati</taxon>
        <taxon>Cyanobacteriota</taxon>
        <taxon>Cyanophyceae</taxon>
        <taxon>Nostocales</taxon>
        <taxon>Aphanizomenonaceae</taxon>
        <taxon>Okeanomitos</taxon>
    </lineage>
</organism>
<proteinExistence type="predicted"/>
<name>A0ABZ2UNK2_9CYAN</name>
<protein>
    <submittedName>
        <fullName evidence="2">Uncharacterized protein</fullName>
    </submittedName>
</protein>
<keyword evidence="1" id="KW-1133">Transmembrane helix</keyword>
<dbReference type="EMBL" id="CP150886">
    <property type="protein sequence ID" value="WZB86055.1"/>
    <property type="molecule type" value="Genomic_DNA"/>
</dbReference>
<keyword evidence="3" id="KW-1185">Reference proteome</keyword>
<evidence type="ECO:0000313" key="2">
    <source>
        <dbReference type="EMBL" id="WZB86055.1"/>
    </source>
</evidence>
<accession>A0ABZ2UNK2</accession>
<reference evidence="2 3" key="1">
    <citation type="submission" date="2024-04" db="EMBL/GenBank/DDBJ databases">
        <title>Okeanomitos corallinicola gen. &amp; sp. nov. (Nostocales, Cyanobacteria), a new toxic marine heterocyst-forming cyanobacterium from a coral reef.</title>
        <authorList>
            <person name="Li H."/>
            <person name="Li R."/>
            <person name="Kang J."/>
            <person name="Hii K.S."/>
            <person name="Mohamed H.F."/>
            <person name="Xu X."/>
            <person name="Luo Z."/>
        </authorList>
    </citation>
    <scope>NUCLEOTIDE SEQUENCE [LARGE SCALE GENOMIC DNA]</scope>
    <source>
        <strain evidence="2 3">TIOX110</strain>
    </source>
</reference>